<dbReference type="SMART" id="SM00875">
    <property type="entry name" value="BACK"/>
    <property type="match status" value="1"/>
</dbReference>
<organism evidence="4">
    <name type="scientific">Aphanomyces invadans</name>
    <dbReference type="NCBI Taxonomy" id="157072"/>
    <lineage>
        <taxon>Eukaryota</taxon>
        <taxon>Sar</taxon>
        <taxon>Stramenopiles</taxon>
        <taxon>Oomycota</taxon>
        <taxon>Saprolegniomycetes</taxon>
        <taxon>Saprolegniales</taxon>
        <taxon>Verrucalvaceae</taxon>
        <taxon>Aphanomyces</taxon>
    </lineage>
</organism>
<dbReference type="PROSITE" id="PS50097">
    <property type="entry name" value="BTB"/>
    <property type="match status" value="1"/>
</dbReference>
<dbReference type="SMART" id="SM00612">
    <property type="entry name" value="Kelch"/>
    <property type="match status" value="6"/>
</dbReference>
<dbReference type="InterPro" id="IPR017096">
    <property type="entry name" value="BTB-kelch_protein"/>
</dbReference>
<evidence type="ECO:0000256" key="2">
    <source>
        <dbReference type="ARBA" id="ARBA00022737"/>
    </source>
</evidence>
<dbReference type="GeneID" id="20088847"/>
<dbReference type="InterPro" id="IPR011705">
    <property type="entry name" value="BACK"/>
</dbReference>
<dbReference type="RefSeq" id="XP_008876788.1">
    <property type="nucleotide sequence ID" value="XM_008878566.1"/>
</dbReference>
<dbReference type="SUPFAM" id="SSF117281">
    <property type="entry name" value="Kelch motif"/>
    <property type="match status" value="1"/>
</dbReference>
<dbReference type="InterPro" id="IPR011333">
    <property type="entry name" value="SKP1/BTB/POZ_sf"/>
</dbReference>
<dbReference type="PIRSF" id="PIRSF037037">
    <property type="entry name" value="Kelch-like_protein_gigaxonin"/>
    <property type="match status" value="1"/>
</dbReference>
<dbReference type="Gene3D" id="3.30.710.10">
    <property type="entry name" value="Potassium Channel Kv1.1, Chain A"/>
    <property type="match status" value="1"/>
</dbReference>
<dbReference type="PANTHER" id="PTHR24412:SF489">
    <property type="entry name" value="RING FINGER DOMAIN AND KELCH REPEAT-CONTAINING PROTEIN DDB_G0271372"/>
    <property type="match status" value="1"/>
</dbReference>
<name>A0A024TKB7_9STRA</name>
<reference evidence="4" key="1">
    <citation type="submission" date="2013-12" db="EMBL/GenBank/DDBJ databases">
        <title>The Genome Sequence of Aphanomyces invadans NJM9701.</title>
        <authorList>
            <consortium name="The Broad Institute Genomics Platform"/>
            <person name="Russ C."/>
            <person name="Tyler B."/>
            <person name="van West P."/>
            <person name="Dieguez-Uribeondo J."/>
            <person name="Young S.K."/>
            <person name="Zeng Q."/>
            <person name="Gargeya S."/>
            <person name="Fitzgerald M."/>
            <person name="Abouelleil A."/>
            <person name="Alvarado L."/>
            <person name="Chapman S.B."/>
            <person name="Gainer-Dewar J."/>
            <person name="Goldberg J."/>
            <person name="Griggs A."/>
            <person name="Gujja S."/>
            <person name="Hansen M."/>
            <person name="Howarth C."/>
            <person name="Imamovic A."/>
            <person name="Ireland A."/>
            <person name="Larimer J."/>
            <person name="McCowan C."/>
            <person name="Murphy C."/>
            <person name="Pearson M."/>
            <person name="Poon T.W."/>
            <person name="Priest M."/>
            <person name="Roberts A."/>
            <person name="Saif S."/>
            <person name="Shea T."/>
            <person name="Sykes S."/>
            <person name="Wortman J."/>
            <person name="Nusbaum C."/>
            <person name="Birren B."/>
        </authorList>
    </citation>
    <scope>NUCLEOTIDE SEQUENCE [LARGE SCALE GENOMIC DNA]</scope>
    <source>
        <strain evidence="4">NJM9701</strain>
    </source>
</reference>
<keyword evidence="1" id="KW-0880">Kelch repeat</keyword>
<dbReference type="VEuPathDB" id="FungiDB:H310_11797"/>
<dbReference type="InterPro" id="IPR000210">
    <property type="entry name" value="BTB/POZ_dom"/>
</dbReference>
<proteinExistence type="predicted"/>
<accession>A0A024TKB7</accession>
<gene>
    <name evidence="4" type="ORF">H310_11797</name>
</gene>
<evidence type="ECO:0000259" key="3">
    <source>
        <dbReference type="PROSITE" id="PS50097"/>
    </source>
</evidence>
<evidence type="ECO:0000313" key="4">
    <source>
        <dbReference type="EMBL" id="ETV94473.1"/>
    </source>
</evidence>
<dbReference type="Gene3D" id="1.25.40.420">
    <property type="match status" value="1"/>
</dbReference>
<dbReference type="AlphaFoldDB" id="A0A024TKB7"/>
<dbReference type="SUPFAM" id="SSF54695">
    <property type="entry name" value="POZ domain"/>
    <property type="match status" value="1"/>
</dbReference>
<dbReference type="Pfam" id="PF01344">
    <property type="entry name" value="Kelch_1"/>
    <property type="match status" value="1"/>
</dbReference>
<sequence>MPDPWFFHRVHEGVREVFEQRLLTDVTLCVGSKRIRAHRLVLALHSPYFRAMFTIGMKECHTNEVHVDMVDTQAMDSILEYMYSGRDVTLDGGNMWPLLAACDLFDMDVLVDACCAKMALELRLDNCVNILACCDAFQGRETCAILCSVASTFVTTYFHAIYMTESFQNLPVALLQSILTSPMLCVHDELDVVTALLHWVEFDSANRQGHLKPLLNSCVHPNALNFSAPAWSHLSARLRCHSIHQWPSVRKPTRGLSIDARPDTTRLSTIPVIVALGGVAGRSISRSTEYLDAISNSWKSFVPMQCRRAHFSAVAIGNQLYVLGGYTTRRAVDPDASMQTHLNSMDVLHLGTRQWSKAPPMAHARSYLGAVHVDGYLYAIGGFDGRRHFACTELFSVATRTWKHGPPMHHNRSGLAIAAVHGRGKIVTCGGFDGARHLRSVEVLDTATNQWSLVASMHSIRNGGAAVALASGYIYVFGGEVAHGSRITTGEMYHVPSNVWAPSAPLPAGVSGHGAALWQHQYVYSIGGSTDTEDAGATQVDCVQRFDGVTHKWTPLPWLHLNRPRTGHAVVTIEVDPRWFMQRNVEKMM</sequence>
<evidence type="ECO:0000256" key="1">
    <source>
        <dbReference type="ARBA" id="ARBA00022441"/>
    </source>
</evidence>
<dbReference type="Pfam" id="PF24681">
    <property type="entry name" value="Kelch_KLHDC2_KLHL20_DRC7"/>
    <property type="match status" value="1"/>
</dbReference>
<dbReference type="EMBL" id="KI913985">
    <property type="protein sequence ID" value="ETV94473.1"/>
    <property type="molecule type" value="Genomic_DNA"/>
</dbReference>
<dbReference type="STRING" id="157072.A0A024TKB7"/>
<keyword evidence="2" id="KW-0677">Repeat</keyword>
<feature type="domain" description="BTB" evidence="3">
    <location>
        <begin position="24"/>
        <end position="86"/>
    </location>
</feature>
<dbReference type="eggNOG" id="KOG4441">
    <property type="taxonomic scope" value="Eukaryota"/>
</dbReference>
<dbReference type="SMART" id="SM00225">
    <property type="entry name" value="BTB"/>
    <property type="match status" value="1"/>
</dbReference>
<protein>
    <recommendedName>
        <fullName evidence="3">BTB domain-containing protein</fullName>
    </recommendedName>
</protein>
<dbReference type="PANTHER" id="PTHR24412">
    <property type="entry name" value="KELCH PROTEIN"/>
    <property type="match status" value="1"/>
</dbReference>
<dbReference type="Pfam" id="PF00651">
    <property type="entry name" value="BTB"/>
    <property type="match status" value="1"/>
</dbReference>
<dbReference type="Pfam" id="PF07707">
    <property type="entry name" value="BACK"/>
    <property type="match status" value="1"/>
</dbReference>
<dbReference type="InterPro" id="IPR006652">
    <property type="entry name" value="Kelch_1"/>
</dbReference>
<dbReference type="OrthoDB" id="45365at2759"/>
<dbReference type="Gene3D" id="2.120.10.80">
    <property type="entry name" value="Kelch-type beta propeller"/>
    <property type="match status" value="2"/>
</dbReference>
<dbReference type="InterPro" id="IPR015915">
    <property type="entry name" value="Kelch-typ_b-propeller"/>
</dbReference>